<dbReference type="AlphaFoldDB" id="A0A1H6KTX7"/>
<dbReference type="InterPro" id="IPR010718">
    <property type="entry name" value="DUF1294"/>
</dbReference>
<feature type="transmembrane region" description="Helical" evidence="1">
    <location>
        <begin position="96"/>
        <end position="117"/>
    </location>
</feature>
<gene>
    <name evidence="2" type="ORF">SAMN05660691_01243</name>
</gene>
<dbReference type="OrthoDB" id="72963at2"/>
<keyword evidence="1" id="KW-0472">Membrane</keyword>
<keyword evidence="3" id="KW-1185">Reference proteome</keyword>
<proteinExistence type="predicted"/>
<reference evidence="3" key="1">
    <citation type="submission" date="2016-10" db="EMBL/GenBank/DDBJ databases">
        <authorList>
            <person name="Varghese N."/>
            <person name="Submissions S."/>
        </authorList>
    </citation>
    <scope>NUCLEOTIDE SEQUENCE [LARGE SCALE GENOMIC DNA]</scope>
    <source>
        <strain evidence="3">DSM 17616</strain>
    </source>
</reference>
<feature type="transmembrane region" description="Helical" evidence="1">
    <location>
        <begin position="7"/>
        <end position="27"/>
    </location>
</feature>
<dbReference type="Pfam" id="PF06961">
    <property type="entry name" value="DUF1294"/>
    <property type="match status" value="1"/>
</dbReference>
<evidence type="ECO:0000256" key="1">
    <source>
        <dbReference type="SAM" id="Phobius"/>
    </source>
</evidence>
<organism evidence="2 3">
    <name type="scientific">Rheinheimera pacifica</name>
    <dbReference type="NCBI Taxonomy" id="173990"/>
    <lineage>
        <taxon>Bacteria</taxon>
        <taxon>Pseudomonadati</taxon>
        <taxon>Pseudomonadota</taxon>
        <taxon>Gammaproteobacteria</taxon>
        <taxon>Chromatiales</taxon>
        <taxon>Chromatiaceae</taxon>
        <taxon>Rheinheimera</taxon>
    </lineage>
</organism>
<dbReference type="STRING" id="173990.SAMN05660691_01243"/>
<evidence type="ECO:0000313" key="3">
    <source>
        <dbReference type="Proteomes" id="UP000199371"/>
    </source>
</evidence>
<dbReference type="Proteomes" id="UP000199371">
    <property type="component" value="Unassembled WGS sequence"/>
</dbReference>
<name>A0A1H6KTX7_9GAMM</name>
<sequence length="127" mass="14312">MRVQGKIIRWPLLLVAVFSAALAVAFALERLPLYIIAAYAVISLFTFISYWLDKRKAQAGRWRIPEAHLQLLSLIGGWPGALLAQSYLRHKSKKRAFLTVFWLTVLVNLAVLSWLVGRGILPILSTV</sequence>
<keyword evidence="1" id="KW-1133">Transmembrane helix</keyword>
<evidence type="ECO:0000313" key="2">
    <source>
        <dbReference type="EMBL" id="SEH75075.1"/>
    </source>
</evidence>
<feature type="transmembrane region" description="Helical" evidence="1">
    <location>
        <begin position="33"/>
        <end position="52"/>
    </location>
</feature>
<dbReference type="EMBL" id="FNXF01000003">
    <property type="protein sequence ID" value="SEH75075.1"/>
    <property type="molecule type" value="Genomic_DNA"/>
</dbReference>
<protein>
    <submittedName>
        <fullName evidence="2">Uncharacterized membrane protein YsdA, DUF1294 family</fullName>
    </submittedName>
</protein>
<keyword evidence="1" id="KW-0812">Transmembrane</keyword>
<dbReference type="RefSeq" id="WP_092791374.1">
    <property type="nucleotide sequence ID" value="NZ_FNXF01000003.1"/>
</dbReference>
<accession>A0A1H6KTX7</accession>